<gene>
    <name evidence="1" type="ORF">ACFSQJ_14365</name>
</gene>
<evidence type="ECO:0000313" key="2">
    <source>
        <dbReference type="Proteomes" id="UP001597526"/>
    </source>
</evidence>
<evidence type="ECO:0008006" key="3">
    <source>
        <dbReference type="Google" id="ProtNLM"/>
    </source>
</evidence>
<dbReference type="RefSeq" id="WP_377767667.1">
    <property type="nucleotide sequence ID" value="NZ_JBHULB010000059.1"/>
</dbReference>
<dbReference type="PROSITE" id="PS51257">
    <property type="entry name" value="PROKAR_LIPOPROTEIN"/>
    <property type="match status" value="1"/>
</dbReference>
<evidence type="ECO:0000313" key="1">
    <source>
        <dbReference type="EMBL" id="MFD2588127.1"/>
    </source>
</evidence>
<proteinExistence type="predicted"/>
<comment type="caution">
    <text evidence="1">The sequence shown here is derived from an EMBL/GenBank/DDBJ whole genome shotgun (WGS) entry which is preliminary data.</text>
</comment>
<keyword evidence="2" id="KW-1185">Reference proteome</keyword>
<reference evidence="2" key="1">
    <citation type="journal article" date="2019" name="Int. J. Syst. Evol. Microbiol.">
        <title>The Global Catalogue of Microorganisms (GCM) 10K type strain sequencing project: providing services to taxonomists for standard genome sequencing and annotation.</title>
        <authorList>
            <consortium name="The Broad Institute Genomics Platform"/>
            <consortium name="The Broad Institute Genome Sequencing Center for Infectious Disease"/>
            <person name="Wu L."/>
            <person name="Ma J."/>
        </authorList>
    </citation>
    <scope>NUCLEOTIDE SEQUENCE [LARGE SCALE GENOMIC DNA]</scope>
    <source>
        <strain evidence="2">KCTC 52368</strain>
    </source>
</reference>
<name>A0ABW5MXS7_9FLAO</name>
<accession>A0ABW5MXS7</accession>
<sequence>MNILFRRILLISIPLFLISCGSSKFALDYPDYVTLEKIEYKSKEIYFIPMFHFGDETFYKDVRKKIDSLRKNNFIFYYETVKNPLNIDSLDSDISKRKFRKLYGKSITSKRYDTVTKKLRGKYKYVGEDKIINQPNRESLNINDNDKKADIPIITLISEFEKKYGKINLSNCDFRTDLKKVTYKCKKIKEELSSAFKRDFILKLRNEFVANKVISSEDNKIVIIYGASHLNEIKRMIESKNTTYNKELR</sequence>
<protein>
    <recommendedName>
        <fullName evidence="3">TraB/GumN family protein</fullName>
    </recommendedName>
</protein>
<organism evidence="1 2">
    <name type="scientific">Croceitalea marina</name>
    <dbReference type="NCBI Taxonomy" id="1775166"/>
    <lineage>
        <taxon>Bacteria</taxon>
        <taxon>Pseudomonadati</taxon>
        <taxon>Bacteroidota</taxon>
        <taxon>Flavobacteriia</taxon>
        <taxon>Flavobacteriales</taxon>
        <taxon>Flavobacteriaceae</taxon>
        <taxon>Croceitalea</taxon>
    </lineage>
</organism>
<dbReference type="EMBL" id="JBHULB010000059">
    <property type="protein sequence ID" value="MFD2588127.1"/>
    <property type="molecule type" value="Genomic_DNA"/>
</dbReference>
<dbReference type="Proteomes" id="UP001597526">
    <property type="component" value="Unassembled WGS sequence"/>
</dbReference>